<sequence>MSSNPTLVFVPGAWHLPETWDKVTSEIETHQHKCVAVALPTTLSASSNFSDDVNAVKDAIRAETSKGRDVVVVVHSYGGAVGSSALKGFTPPQDGSASSGSGHVIGYILIASGFMANGVTFLHNSGGKPPPFWKEDPDTGLAILLVDTRELFYHDLPEEEGNTWVGKLQKQSMKAFTEGAEDSYAGWKEVPVWFLATVEDKALPFAVQKSFVQAAKDEGGDVTLREIETSHSPMLSKPKETADVILEAVAAFTKQK</sequence>
<gene>
    <name evidence="2" type="ORF">B0J13DRAFT_563010</name>
</gene>
<keyword evidence="3" id="KW-1185">Reference proteome</keyword>
<dbReference type="PANTHER" id="PTHR37017:SF3">
    <property type="entry name" value="AB HYDROLASE-1 DOMAIN-CONTAINING PROTEIN"/>
    <property type="match status" value="1"/>
</dbReference>
<dbReference type="OrthoDB" id="408373at2759"/>
<reference evidence="2" key="1">
    <citation type="journal article" date="2021" name="Nat. Commun.">
        <title>Genetic determinants of endophytism in the Arabidopsis root mycobiome.</title>
        <authorList>
            <person name="Mesny F."/>
            <person name="Miyauchi S."/>
            <person name="Thiergart T."/>
            <person name="Pickel B."/>
            <person name="Atanasova L."/>
            <person name="Karlsson M."/>
            <person name="Huettel B."/>
            <person name="Barry K.W."/>
            <person name="Haridas S."/>
            <person name="Chen C."/>
            <person name="Bauer D."/>
            <person name="Andreopoulos W."/>
            <person name="Pangilinan J."/>
            <person name="LaButti K."/>
            <person name="Riley R."/>
            <person name="Lipzen A."/>
            <person name="Clum A."/>
            <person name="Drula E."/>
            <person name="Henrissat B."/>
            <person name="Kohler A."/>
            <person name="Grigoriev I.V."/>
            <person name="Martin F.M."/>
            <person name="Hacquard S."/>
        </authorList>
    </citation>
    <scope>NUCLEOTIDE SEQUENCE</scope>
    <source>
        <strain evidence="2">MPI-CAGE-AT-0021</strain>
    </source>
</reference>
<name>A0A9P9E819_9HYPO</name>
<dbReference type="GO" id="GO:0016787">
    <property type="term" value="F:hydrolase activity"/>
    <property type="evidence" value="ECO:0007669"/>
    <property type="project" value="UniProtKB-KW"/>
</dbReference>
<dbReference type="InterPro" id="IPR000073">
    <property type="entry name" value="AB_hydrolase_1"/>
</dbReference>
<keyword evidence="2" id="KW-0378">Hydrolase</keyword>
<accession>A0A9P9E819</accession>
<proteinExistence type="predicted"/>
<evidence type="ECO:0000313" key="2">
    <source>
        <dbReference type="EMBL" id="KAH7131666.1"/>
    </source>
</evidence>
<dbReference type="Gene3D" id="3.40.50.1820">
    <property type="entry name" value="alpha/beta hydrolase"/>
    <property type="match status" value="1"/>
</dbReference>
<evidence type="ECO:0000313" key="3">
    <source>
        <dbReference type="Proteomes" id="UP000717696"/>
    </source>
</evidence>
<dbReference type="SUPFAM" id="SSF53474">
    <property type="entry name" value="alpha/beta-Hydrolases"/>
    <property type="match status" value="1"/>
</dbReference>
<dbReference type="EMBL" id="JAGMUU010000019">
    <property type="protein sequence ID" value="KAH7131666.1"/>
    <property type="molecule type" value="Genomic_DNA"/>
</dbReference>
<organism evidence="2 3">
    <name type="scientific">Dactylonectria estremocensis</name>
    <dbReference type="NCBI Taxonomy" id="1079267"/>
    <lineage>
        <taxon>Eukaryota</taxon>
        <taxon>Fungi</taxon>
        <taxon>Dikarya</taxon>
        <taxon>Ascomycota</taxon>
        <taxon>Pezizomycotina</taxon>
        <taxon>Sordariomycetes</taxon>
        <taxon>Hypocreomycetidae</taxon>
        <taxon>Hypocreales</taxon>
        <taxon>Nectriaceae</taxon>
        <taxon>Dactylonectria</taxon>
    </lineage>
</organism>
<comment type="caution">
    <text evidence="2">The sequence shown here is derived from an EMBL/GenBank/DDBJ whole genome shotgun (WGS) entry which is preliminary data.</text>
</comment>
<protein>
    <submittedName>
        <fullName evidence="2">Alpha/beta hydrolase fold-1</fullName>
    </submittedName>
</protein>
<dbReference type="AlphaFoldDB" id="A0A9P9E819"/>
<feature type="domain" description="AB hydrolase-1" evidence="1">
    <location>
        <begin position="7"/>
        <end position="244"/>
    </location>
</feature>
<evidence type="ECO:0000259" key="1">
    <source>
        <dbReference type="Pfam" id="PF12697"/>
    </source>
</evidence>
<dbReference type="Proteomes" id="UP000717696">
    <property type="component" value="Unassembled WGS sequence"/>
</dbReference>
<dbReference type="Pfam" id="PF12697">
    <property type="entry name" value="Abhydrolase_6"/>
    <property type="match status" value="1"/>
</dbReference>
<dbReference type="PANTHER" id="PTHR37017">
    <property type="entry name" value="AB HYDROLASE-1 DOMAIN-CONTAINING PROTEIN-RELATED"/>
    <property type="match status" value="1"/>
</dbReference>
<dbReference type="InterPro" id="IPR029058">
    <property type="entry name" value="AB_hydrolase_fold"/>
</dbReference>
<dbReference type="InterPro" id="IPR052897">
    <property type="entry name" value="Sec-Metab_Biosynth_Hydrolase"/>
</dbReference>